<keyword evidence="8" id="KW-0238">DNA-binding</keyword>
<dbReference type="InterPro" id="IPR008918">
    <property type="entry name" value="HhH2"/>
</dbReference>
<gene>
    <name evidence="13" type="ORF">A3J61_00905</name>
</gene>
<evidence type="ECO:0000259" key="12">
    <source>
        <dbReference type="SMART" id="SM00482"/>
    </source>
</evidence>
<dbReference type="InterPro" id="IPR002298">
    <property type="entry name" value="DNA_polymerase_A"/>
</dbReference>
<dbReference type="CDD" id="cd09898">
    <property type="entry name" value="H3TH_53EXO"/>
    <property type="match status" value="1"/>
</dbReference>
<dbReference type="InterPro" id="IPR036279">
    <property type="entry name" value="5-3_exonuclease_C_sf"/>
</dbReference>
<dbReference type="Pfam" id="PF01367">
    <property type="entry name" value="5_3_exonuc"/>
    <property type="match status" value="1"/>
</dbReference>
<dbReference type="Pfam" id="PF02739">
    <property type="entry name" value="5_3_exonuc_N"/>
    <property type="match status" value="1"/>
</dbReference>
<dbReference type="GO" id="GO:0006302">
    <property type="term" value="P:double-strand break repair"/>
    <property type="evidence" value="ECO:0007669"/>
    <property type="project" value="TreeGrafter"/>
</dbReference>
<keyword evidence="4" id="KW-0548">Nucleotidyltransferase</keyword>
<dbReference type="InterPro" id="IPR043502">
    <property type="entry name" value="DNA/RNA_pol_sf"/>
</dbReference>
<dbReference type="Proteomes" id="UP000179686">
    <property type="component" value="Unassembled WGS sequence"/>
</dbReference>
<evidence type="ECO:0000256" key="9">
    <source>
        <dbReference type="ARBA" id="ARBA00023204"/>
    </source>
</evidence>
<dbReference type="AlphaFoldDB" id="A0A1F6VRV7"/>
<sequence>MEKVSKKPLKQSINTAKKRLVLLDTHAIIHRAYHAIPDFTTSSGKPTGALYGLSTMIMRIIADLKPDYILAAYDLPQKTFRHEAYEAYKGTRQKTDDILVTQLIESRELVKDFGIPILDAPGFEADDILGTIVHQIKNNKDNKNIEVIIASGDMDTMQLVNNTHVFVYTLKKTLSETILYNEDMVVERYGFKPEFIPDYKGLRGDTSDNIIGIAGIGEKTATILIAKYGTIENMYKALEKDIVKFKNEVGLSDRLINLIKDGQDEAIFSKTLATIRHDAPIEFKIDECDFRKNLDVEKLHRAFTNLEFRSLLTKIDVLKNGQSQPVQNPEPKNEIKKEQEIKTEIEKKPVPKDIALMTTLIYSDYVDPSWGNVLQVAKLNSMPDKENEIRDLLLARMEAEGVLNVYKHIEQPLIGIVEKMEVNGILIDVKLLEQLSKKYHTELDEIEKSIFGLVGSEFNINSPKQVSEILFDKLELNKNLKIKKSAGGKISTRESELEKMRDLHPAIGKILEYRELQKLLSTYLDVLPTLAGTDGRIHATFNQIGAVTGRFSSKNPNLQNIPIKTEKGRVIRNAFISEDGYSLVVLDYAQVELRLAALFSQDTAMLEAFNSGKDIHTVVAAKIFHVPEAQVTREQRRSAKTINFGILYGMGVNALREGLGTSRAEAQIFYDAYYQEFATLANYLESVKVFARENGFTRTLFGRKRIFNNIKSVLPFLRAQAERMAINAPIQGTQADMTKLAMIALNSLIAKKYNDNDVKIVLQIHDELAYEVKDEIANNFLVDAVGVMSGVVPPGLFEGKIPVKFEVSGGIAKDWGSVK</sequence>
<dbReference type="SUPFAM" id="SSF56672">
    <property type="entry name" value="DNA/RNA polymerases"/>
    <property type="match status" value="1"/>
</dbReference>
<dbReference type="InterPro" id="IPR020046">
    <property type="entry name" value="5-3_exonucl_a-hlix_arch_N"/>
</dbReference>
<evidence type="ECO:0000313" key="13">
    <source>
        <dbReference type="EMBL" id="OGI72383.1"/>
    </source>
</evidence>
<dbReference type="SUPFAM" id="SSF88723">
    <property type="entry name" value="PIN domain-like"/>
    <property type="match status" value="1"/>
</dbReference>
<comment type="caution">
    <text evidence="13">The sequence shown here is derived from an EMBL/GenBank/DDBJ whole genome shotgun (WGS) entry which is preliminary data.</text>
</comment>
<dbReference type="InterPro" id="IPR020045">
    <property type="entry name" value="DNA_polI_H3TH"/>
</dbReference>
<dbReference type="STRING" id="1801752.A3J61_00905"/>
<name>A0A1F6VRV7_9BACT</name>
<dbReference type="EMBL" id="MFUC01000007">
    <property type="protein sequence ID" value="OGI72383.1"/>
    <property type="molecule type" value="Genomic_DNA"/>
</dbReference>
<evidence type="ECO:0000256" key="7">
    <source>
        <dbReference type="ARBA" id="ARBA00022932"/>
    </source>
</evidence>
<dbReference type="PROSITE" id="PS00447">
    <property type="entry name" value="DNA_POLYMERASE_A"/>
    <property type="match status" value="1"/>
</dbReference>
<dbReference type="Gene3D" id="3.40.50.1010">
    <property type="entry name" value="5'-nuclease"/>
    <property type="match status" value="1"/>
</dbReference>
<dbReference type="GO" id="GO:0003887">
    <property type="term" value="F:DNA-directed DNA polymerase activity"/>
    <property type="evidence" value="ECO:0007669"/>
    <property type="project" value="UniProtKB-KW"/>
</dbReference>
<evidence type="ECO:0000256" key="2">
    <source>
        <dbReference type="ARBA" id="ARBA00012417"/>
    </source>
</evidence>
<protein>
    <recommendedName>
        <fullName evidence="2">DNA-directed DNA polymerase</fullName>
        <ecNumber evidence="2">2.7.7.7</ecNumber>
    </recommendedName>
</protein>
<dbReference type="Gene3D" id="1.20.1060.10">
    <property type="entry name" value="Taq DNA Polymerase, Chain T, domain 4"/>
    <property type="match status" value="1"/>
</dbReference>
<dbReference type="PANTHER" id="PTHR10133">
    <property type="entry name" value="DNA POLYMERASE I"/>
    <property type="match status" value="1"/>
</dbReference>
<keyword evidence="5" id="KW-0235">DNA replication</keyword>
<dbReference type="FunFam" id="1.20.1060.10:FF:000001">
    <property type="entry name" value="DNA polymerase I"/>
    <property type="match status" value="1"/>
</dbReference>
<evidence type="ECO:0000259" key="11">
    <source>
        <dbReference type="SMART" id="SM00475"/>
    </source>
</evidence>
<dbReference type="Gene3D" id="1.10.150.20">
    <property type="entry name" value="5' to 3' exonuclease, C-terminal subdomain"/>
    <property type="match status" value="2"/>
</dbReference>
<dbReference type="InterPro" id="IPR029060">
    <property type="entry name" value="PIN-like_dom_sf"/>
</dbReference>
<comment type="similarity">
    <text evidence="1">Belongs to the DNA polymerase type-A family.</text>
</comment>
<comment type="catalytic activity">
    <reaction evidence="10">
        <text>DNA(n) + a 2'-deoxyribonucleoside 5'-triphosphate = DNA(n+1) + diphosphate</text>
        <dbReference type="Rhea" id="RHEA:22508"/>
        <dbReference type="Rhea" id="RHEA-COMP:17339"/>
        <dbReference type="Rhea" id="RHEA-COMP:17340"/>
        <dbReference type="ChEBI" id="CHEBI:33019"/>
        <dbReference type="ChEBI" id="CHEBI:61560"/>
        <dbReference type="ChEBI" id="CHEBI:173112"/>
        <dbReference type="EC" id="2.7.7.7"/>
    </reaction>
</comment>
<dbReference type="SMART" id="SM00482">
    <property type="entry name" value="POLAc"/>
    <property type="match status" value="1"/>
</dbReference>
<dbReference type="GO" id="GO:0006261">
    <property type="term" value="P:DNA-templated DNA replication"/>
    <property type="evidence" value="ECO:0007669"/>
    <property type="project" value="InterPro"/>
</dbReference>
<evidence type="ECO:0000256" key="6">
    <source>
        <dbReference type="ARBA" id="ARBA00022763"/>
    </source>
</evidence>
<evidence type="ECO:0000256" key="1">
    <source>
        <dbReference type="ARBA" id="ARBA00007705"/>
    </source>
</evidence>
<dbReference type="FunFam" id="1.10.150.20:FF:000002">
    <property type="entry name" value="DNA polymerase I"/>
    <property type="match status" value="1"/>
</dbReference>
<dbReference type="CDD" id="cd08637">
    <property type="entry name" value="DNA_pol_A_pol_I_C"/>
    <property type="match status" value="1"/>
</dbReference>
<dbReference type="SMART" id="SM00279">
    <property type="entry name" value="HhH2"/>
    <property type="match status" value="1"/>
</dbReference>
<evidence type="ECO:0000256" key="4">
    <source>
        <dbReference type="ARBA" id="ARBA00022695"/>
    </source>
</evidence>
<dbReference type="InterPro" id="IPR002421">
    <property type="entry name" value="5-3_exonuclease"/>
</dbReference>
<reference evidence="13 14" key="1">
    <citation type="journal article" date="2016" name="Nat. Commun.">
        <title>Thousands of microbial genomes shed light on interconnected biogeochemical processes in an aquifer system.</title>
        <authorList>
            <person name="Anantharaman K."/>
            <person name="Brown C.T."/>
            <person name="Hug L.A."/>
            <person name="Sharon I."/>
            <person name="Castelle C.J."/>
            <person name="Probst A.J."/>
            <person name="Thomas B.C."/>
            <person name="Singh A."/>
            <person name="Wilkins M.J."/>
            <person name="Karaoz U."/>
            <person name="Brodie E.L."/>
            <person name="Williams K.H."/>
            <person name="Hubbard S.S."/>
            <person name="Banfield J.F."/>
        </authorList>
    </citation>
    <scope>NUCLEOTIDE SEQUENCE [LARGE SCALE GENOMIC DNA]</scope>
</reference>
<dbReference type="SUPFAM" id="SSF47807">
    <property type="entry name" value="5' to 3' exonuclease, C-terminal subdomain"/>
    <property type="match status" value="1"/>
</dbReference>
<dbReference type="SMART" id="SM00475">
    <property type="entry name" value="53EXOc"/>
    <property type="match status" value="1"/>
</dbReference>
<accession>A0A1F6VRV7</accession>
<dbReference type="InterPro" id="IPR019760">
    <property type="entry name" value="DNA-dir_DNA_pol_A_CS"/>
</dbReference>
<keyword evidence="7" id="KW-0239">DNA-directed DNA polymerase</keyword>
<dbReference type="InterPro" id="IPR001098">
    <property type="entry name" value="DNA-dir_DNA_pol_A_palm_dom"/>
</dbReference>
<evidence type="ECO:0000256" key="10">
    <source>
        <dbReference type="ARBA" id="ARBA00049244"/>
    </source>
</evidence>
<dbReference type="EC" id="2.7.7.7" evidence="2"/>
<dbReference type="Pfam" id="PF00476">
    <property type="entry name" value="DNA_pol_A"/>
    <property type="match status" value="1"/>
</dbReference>
<evidence type="ECO:0000313" key="14">
    <source>
        <dbReference type="Proteomes" id="UP000179686"/>
    </source>
</evidence>
<keyword evidence="9" id="KW-0234">DNA repair</keyword>
<evidence type="ECO:0000256" key="8">
    <source>
        <dbReference type="ARBA" id="ARBA00023125"/>
    </source>
</evidence>
<feature type="domain" description="DNA-directed DNA polymerase family A palm" evidence="12">
    <location>
        <begin position="568"/>
        <end position="776"/>
    </location>
</feature>
<dbReference type="Gene3D" id="3.30.70.370">
    <property type="match status" value="1"/>
</dbReference>
<dbReference type="GO" id="GO:0003677">
    <property type="term" value="F:DNA binding"/>
    <property type="evidence" value="ECO:0007669"/>
    <property type="project" value="UniProtKB-KW"/>
</dbReference>
<evidence type="ECO:0000256" key="5">
    <source>
        <dbReference type="ARBA" id="ARBA00022705"/>
    </source>
</evidence>
<keyword evidence="3" id="KW-0808">Transferase</keyword>
<dbReference type="FunFam" id="1.10.150.20:FF:000003">
    <property type="entry name" value="DNA polymerase I"/>
    <property type="match status" value="1"/>
</dbReference>
<keyword evidence="6" id="KW-0227">DNA damage</keyword>
<dbReference type="CDD" id="cd09859">
    <property type="entry name" value="PIN_53EXO"/>
    <property type="match status" value="1"/>
</dbReference>
<feature type="domain" description="5'-3' exonuclease" evidence="11">
    <location>
        <begin position="18"/>
        <end position="291"/>
    </location>
</feature>
<dbReference type="GO" id="GO:0008409">
    <property type="term" value="F:5'-3' exonuclease activity"/>
    <property type="evidence" value="ECO:0007669"/>
    <property type="project" value="InterPro"/>
</dbReference>
<evidence type="ECO:0000256" key="3">
    <source>
        <dbReference type="ARBA" id="ARBA00022679"/>
    </source>
</evidence>
<organism evidence="13 14">
    <name type="scientific">Candidatus Nomurabacteria bacterium RIFCSPHIGHO2_02_FULL_38_15</name>
    <dbReference type="NCBI Taxonomy" id="1801752"/>
    <lineage>
        <taxon>Bacteria</taxon>
        <taxon>Candidatus Nomuraibacteriota</taxon>
    </lineage>
</organism>
<dbReference type="PRINTS" id="PR00868">
    <property type="entry name" value="DNAPOLI"/>
</dbReference>
<proteinExistence type="inferred from homology"/>
<dbReference type="PANTHER" id="PTHR10133:SF27">
    <property type="entry name" value="DNA POLYMERASE NU"/>
    <property type="match status" value="1"/>
</dbReference>